<dbReference type="InterPro" id="IPR036890">
    <property type="entry name" value="HATPase_C_sf"/>
</dbReference>
<dbReference type="SMART" id="SM00091">
    <property type="entry name" value="PAS"/>
    <property type="match status" value="1"/>
</dbReference>
<evidence type="ECO:0000259" key="9">
    <source>
        <dbReference type="PROSITE" id="PS50112"/>
    </source>
</evidence>
<keyword evidence="7" id="KW-0472">Membrane</keyword>
<dbReference type="SMART" id="SM00086">
    <property type="entry name" value="PAC"/>
    <property type="match status" value="1"/>
</dbReference>
<evidence type="ECO:0000256" key="2">
    <source>
        <dbReference type="ARBA" id="ARBA00012438"/>
    </source>
</evidence>
<dbReference type="PRINTS" id="PR00344">
    <property type="entry name" value="BCTRLSENSOR"/>
</dbReference>
<protein>
    <recommendedName>
        <fullName evidence="2">histidine kinase</fullName>
        <ecNumber evidence="2">2.7.13.3</ecNumber>
    </recommendedName>
</protein>
<dbReference type="EMBL" id="OBMT01000008">
    <property type="protein sequence ID" value="SOC10417.1"/>
    <property type="molecule type" value="Genomic_DNA"/>
</dbReference>
<feature type="domain" description="Histidine kinase" evidence="8">
    <location>
        <begin position="371"/>
        <end position="589"/>
    </location>
</feature>
<keyword evidence="3" id="KW-0597">Phosphoprotein</keyword>
<keyword evidence="6" id="KW-0902">Two-component regulatory system</keyword>
<dbReference type="InterPro" id="IPR036097">
    <property type="entry name" value="HisK_dim/P_sf"/>
</dbReference>
<dbReference type="InterPro" id="IPR005467">
    <property type="entry name" value="His_kinase_dom"/>
</dbReference>
<dbReference type="OrthoDB" id="9801651at2"/>
<evidence type="ECO:0000256" key="4">
    <source>
        <dbReference type="ARBA" id="ARBA00022679"/>
    </source>
</evidence>
<sequence>MYNRSTPFRAPSQPLRHLLFAGLVALLLTAGVSLYHYGAAVRVDIDNLAIANSDSLQWTLAQLEVEYYQFEETLVRGSADSRVDLEDFSRKFDIFYSRAQTIRDGAGFRVVTETEAASAALSRLDRYLIETAAQIDAGPETLKQALPRLRQTTREMASEVRTISSYGVNALAERAKDQREQVFDSLIRLASLTAALLATVSAGFIITWWLWRYGRNQTQSLVFAKARLEAVIGTSIDAVIVVDQTGRVIEFNGAAEKVFGYTRAEAQGTLMHDLIVPHHMKAAHDAGFRRYRAGGVPRIAGHGLIGLQARRKNGSVFPAELSVTATRIGKKEIFVGYLRDITDRVAAEQELIDARDSAMAGERAQSEFVAVMSHEMRTPLNGLLGTLDLLVETPLDATQRRFVESMQKAGEILLSHVNNTLDVERLDAGKFSLVREPFAPMEVADEIVQTQAGAAAARGNQLVAVAEGRLPEAVEGDALRIRQVLINLVGNAIKFTRNGKISVEVEYHRDQGQLEYRVIDTGIGIPADQAERIFDDFVTLDPELSREATGSGLGLSIARRLMRAMRGEIGVESDVGKGSAFWITLPAPVVLPIPAPRAPLRLTPKPQAPEPVMASAEVEASGGGAVRLSANAPLLLTPGSAPPRAAAANRRLRRTMPPGCRRRTRRSMCWWWKTTTSTASSCARCCAAADTVSTRRATGSRAWKSPPGAAST</sequence>
<feature type="domain" description="PAS" evidence="9">
    <location>
        <begin position="224"/>
        <end position="295"/>
    </location>
</feature>
<dbReference type="SMART" id="SM00388">
    <property type="entry name" value="HisKA"/>
    <property type="match status" value="1"/>
</dbReference>
<dbReference type="InterPro" id="IPR000700">
    <property type="entry name" value="PAS-assoc_C"/>
</dbReference>
<dbReference type="CDD" id="cd00082">
    <property type="entry name" value="HisKA"/>
    <property type="match status" value="1"/>
</dbReference>
<dbReference type="Gene3D" id="3.30.565.10">
    <property type="entry name" value="Histidine kinase-like ATPase, C-terminal domain"/>
    <property type="match status" value="1"/>
</dbReference>
<dbReference type="FunFam" id="3.30.565.10:FF:000010">
    <property type="entry name" value="Sensor histidine kinase RcsC"/>
    <property type="match status" value="1"/>
</dbReference>
<dbReference type="AlphaFoldDB" id="A0A285SR52"/>
<dbReference type="InterPro" id="IPR013767">
    <property type="entry name" value="PAS_fold"/>
</dbReference>
<dbReference type="Proteomes" id="UP000219111">
    <property type="component" value="Unassembled WGS sequence"/>
</dbReference>
<comment type="catalytic activity">
    <reaction evidence="1">
        <text>ATP + protein L-histidine = ADP + protein N-phospho-L-histidine.</text>
        <dbReference type="EC" id="2.7.13.3"/>
    </reaction>
</comment>
<evidence type="ECO:0000256" key="3">
    <source>
        <dbReference type="ARBA" id="ARBA00022553"/>
    </source>
</evidence>
<keyword evidence="7" id="KW-1133">Transmembrane helix</keyword>
<evidence type="ECO:0000256" key="1">
    <source>
        <dbReference type="ARBA" id="ARBA00000085"/>
    </source>
</evidence>
<evidence type="ECO:0000256" key="5">
    <source>
        <dbReference type="ARBA" id="ARBA00022777"/>
    </source>
</evidence>
<dbReference type="InterPro" id="IPR004358">
    <property type="entry name" value="Sig_transdc_His_kin-like_C"/>
</dbReference>
<dbReference type="InterPro" id="IPR003594">
    <property type="entry name" value="HATPase_dom"/>
</dbReference>
<dbReference type="PROSITE" id="PS50109">
    <property type="entry name" value="HIS_KIN"/>
    <property type="match status" value="1"/>
</dbReference>
<dbReference type="CDD" id="cd00130">
    <property type="entry name" value="PAS"/>
    <property type="match status" value="1"/>
</dbReference>
<feature type="transmembrane region" description="Helical" evidence="7">
    <location>
        <begin position="189"/>
        <end position="211"/>
    </location>
</feature>
<dbReference type="GO" id="GO:0006355">
    <property type="term" value="P:regulation of DNA-templated transcription"/>
    <property type="evidence" value="ECO:0007669"/>
    <property type="project" value="InterPro"/>
</dbReference>
<evidence type="ECO:0000259" key="8">
    <source>
        <dbReference type="PROSITE" id="PS50109"/>
    </source>
</evidence>
<keyword evidence="7" id="KW-0812">Transmembrane</keyword>
<dbReference type="PROSITE" id="PS50113">
    <property type="entry name" value="PAC"/>
    <property type="match status" value="1"/>
</dbReference>
<dbReference type="NCBIfam" id="TIGR00229">
    <property type="entry name" value="sensory_box"/>
    <property type="match status" value="1"/>
</dbReference>
<evidence type="ECO:0000259" key="10">
    <source>
        <dbReference type="PROSITE" id="PS50113"/>
    </source>
</evidence>
<organism evidence="11 12">
    <name type="scientific">Rhodobacter maris</name>
    <dbReference type="NCBI Taxonomy" id="446682"/>
    <lineage>
        <taxon>Bacteria</taxon>
        <taxon>Pseudomonadati</taxon>
        <taxon>Pseudomonadota</taxon>
        <taxon>Alphaproteobacteria</taxon>
        <taxon>Rhodobacterales</taxon>
        <taxon>Rhodobacter group</taxon>
        <taxon>Rhodobacter</taxon>
    </lineage>
</organism>
<accession>A0A285SR52</accession>
<dbReference type="SUPFAM" id="SSF55785">
    <property type="entry name" value="PYP-like sensor domain (PAS domain)"/>
    <property type="match status" value="1"/>
</dbReference>
<dbReference type="Gene3D" id="3.30.450.20">
    <property type="entry name" value="PAS domain"/>
    <property type="match status" value="1"/>
</dbReference>
<dbReference type="Pfam" id="PF02518">
    <property type="entry name" value="HATPase_c"/>
    <property type="match status" value="1"/>
</dbReference>
<feature type="domain" description="PAC" evidence="10">
    <location>
        <begin position="303"/>
        <end position="353"/>
    </location>
</feature>
<keyword evidence="12" id="KW-1185">Reference proteome</keyword>
<reference evidence="12" key="1">
    <citation type="submission" date="2017-08" db="EMBL/GenBank/DDBJ databases">
        <authorList>
            <person name="Varghese N."/>
            <person name="Submissions S."/>
        </authorList>
    </citation>
    <scope>NUCLEOTIDE SEQUENCE [LARGE SCALE GENOMIC DNA]</scope>
    <source>
        <strain evidence="12">JA276</strain>
    </source>
</reference>
<dbReference type="SMART" id="SM00387">
    <property type="entry name" value="HATPase_c"/>
    <property type="match status" value="1"/>
</dbReference>
<gene>
    <name evidence="11" type="ORF">SAMN05877831_10863</name>
</gene>
<dbReference type="InterPro" id="IPR000014">
    <property type="entry name" value="PAS"/>
</dbReference>
<dbReference type="Pfam" id="PF00989">
    <property type="entry name" value="PAS"/>
    <property type="match status" value="1"/>
</dbReference>
<dbReference type="EC" id="2.7.13.3" evidence="2"/>
<dbReference type="PANTHER" id="PTHR43047">
    <property type="entry name" value="TWO-COMPONENT HISTIDINE PROTEIN KINASE"/>
    <property type="match status" value="1"/>
</dbReference>
<dbReference type="RefSeq" id="WP_097070367.1">
    <property type="nucleotide sequence ID" value="NZ_OBMT01000008.1"/>
</dbReference>
<proteinExistence type="predicted"/>
<dbReference type="SUPFAM" id="SSF55874">
    <property type="entry name" value="ATPase domain of HSP90 chaperone/DNA topoisomerase II/histidine kinase"/>
    <property type="match status" value="1"/>
</dbReference>
<keyword evidence="4" id="KW-0808">Transferase</keyword>
<dbReference type="PANTHER" id="PTHR43047:SF64">
    <property type="entry name" value="HISTIDINE KINASE CONTAINING CHEY-HOMOLOGOUS RECEIVER DOMAIN AND PAS DOMAIN-RELATED"/>
    <property type="match status" value="1"/>
</dbReference>
<evidence type="ECO:0000256" key="6">
    <source>
        <dbReference type="ARBA" id="ARBA00023012"/>
    </source>
</evidence>
<dbReference type="CDD" id="cd16922">
    <property type="entry name" value="HATPase_EvgS-ArcB-TorS-like"/>
    <property type="match status" value="1"/>
</dbReference>
<name>A0A285SR52_9RHOB</name>
<dbReference type="SUPFAM" id="SSF47384">
    <property type="entry name" value="Homodimeric domain of signal transducing histidine kinase"/>
    <property type="match status" value="1"/>
</dbReference>
<dbReference type="Gene3D" id="1.10.287.130">
    <property type="match status" value="1"/>
</dbReference>
<dbReference type="InterPro" id="IPR035965">
    <property type="entry name" value="PAS-like_dom_sf"/>
</dbReference>
<dbReference type="PROSITE" id="PS50112">
    <property type="entry name" value="PAS"/>
    <property type="match status" value="1"/>
</dbReference>
<dbReference type="InterPro" id="IPR003661">
    <property type="entry name" value="HisK_dim/P_dom"/>
</dbReference>
<dbReference type="GO" id="GO:0000155">
    <property type="term" value="F:phosphorelay sensor kinase activity"/>
    <property type="evidence" value="ECO:0007669"/>
    <property type="project" value="InterPro"/>
</dbReference>
<evidence type="ECO:0000313" key="11">
    <source>
        <dbReference type="EMBL" id="SOC10417.1"/>
    </source>
</evidence>
<evidence type="ECO:0000313" key="12">
    <source>
        <dbReference type="Proteomes" id="UP000219111"/>
    </source>
</evidence>
<evidence type="ECO:0000256" key="7">
    <source>
        <dbReference type="SAM" id="Phobius"/>
    </source>
</evidence>
<keyword evidence="5" id="KW-0418">Kinase</keyword>
<dbReference type="InterPro" id="IPR001610">
    <property type="entry name" value="PAC"/>
</dbReference>
<dbReference type="Pfam" id="PF00512">
    <property type="entry name" value="HisKA"/>
    <property type="match status" value="1"/>
</dbReference>